<dbReference type="OrthoDB" id="8276977at2"/>
<name>A0A1C1YRZ1_9HYPH</name>
<evidence type="ECO:0000313" key="1">
    <source>
        <dbReference type="EMBL" id="OCW56186.1"/>
    </source>
</evidence>
<dbReference type="Proteomes" id="UP000094795">
    <property type="component" value="Unassembled WGS sequence"/>
</dbReference>
<proteinExistence type="predicted"/>
<sequence>MTASLARYLPDFEGTHIAAFQVSRHDGASTPPTLPAIDIASERAAARAEGEAAVRAELAARHKAEREAEAARHAAELEALRAELEVKAVATLAGALAAQRAEIAEQLADGVEAVLAPIVDRTIRARMVAALAAEIRDSLDPEAAGRIVVSGPEGLVVALRETLGPAADKLVVRDGGGIDIEVEIDRTRFATRMAAWADALAETAE</sequence>
<evidence type="ECO:0000313" key="2">
    <source>
        <dbReference type="Proteomes" id="UP000094795"/>
    </source>
</evidence>
<gene>
    <name evidence="1" type="ORF">AWJ14_18990</name>
</gene>
<dbReference type="EMBL" id="LQZT01000042">
    <property type="protein sequence ID" value="OCW56186.1"/>
    <property type="molecule type" value="Genomic_DNA"/>
</dbReference>
<keyword evidence="2" id="KW-1185">Reference proteome</keyword>
<organism evidence="1 2">
    <name type="scientific">Hoeflea olei</name>
    <dbReference type="NCBI Taxonomy" id="1480615"/>
    <lineage>
        <taxon>Bacteria</taxon>
        <taxon>Pseudomonadati</taxon>
        <taxon>Pseudomonadota</taxon>
        <taxon>Alphaproteobacteria</taxon>
        <taxon>Hyphomicrobiales</taxon>
        <taxon>Rhizobiaceae</taxon>
        <taxon>Hoeflea</taxon>
    </lineage>
</organism>
<comment type="caution">
    <text evidence="1">The sequence shown here is derived from an EMBL/GenBank/DDBJ whole genome shotgun (WGS) entry which is preliminary data.</text>
</comment>
<accession>A0A1C1YRZ1</accession>
<evidence type="ECO:0008006" key="3">
    <source>
        <dbReference type="Google" id="ProtNLM"/>
    </source>
</evidence>
<protein>
    <recommendedName>
        <fullName evidence="3">Flagellar assembly protein FliH/Type III secretion system HrpE domain-containing protein</fullName>
    </recommendedName>
</protein>
<dbReference type="STRING" id="1480615.AWJ14_18990"/>
<dbReference type="AlphaFoldDB" id="A0A1C1YRZ1"/>
<reference evidence="1 2" key="1">
    <citation type="submission" date="2015-12" db="EMBL/GenBank/DDBJ databases">
        <authorList>
            <person name="Shamseldin A."/>
            <person name="Moawad H."/>
            <person name="Abd El-Rahim W.M."/>
            <person name="Sadowsky M.J."/>
        </authorList>
    </citation>
    <scope>NUCLEOTIDE SEQUENCE [LARGE SCALE GENOMIC DNA]</scope>
    <source>
        <strain evidence="1 2">JC234</strain>
    </source>
</reference>
<dbReference type="RefSeq" id="WP_066181906.1">
    <property type="nucleotide sequence ID" value="NZ_LQZT01000042.1"/>
</dbReference>